<dbReference type="InterPro" id="IPR001647">
    <property type="entry name" value="HTH_TetR"/>
</dbReference>
<sequence>MAGLRATKMRQTRRRLLDAARRRMIDTGYHGLSLEQVAEDAEVTRVTVYRHFGSKLGLLEAVADDLADRSEVVPRMREAAAITDASDAFRAMVAELCRFWSTDPDLFRRLVGLAAVDPEARHVVADREQWRYEQIAAFVRRLDVRPPFDTAQAAVAVGAMTAFPACDDMSVRLGVELTALPDLLLPPLTGIIHLRPPQ</sequence>
<dbReference type="EMBL" id="JAGEOJ010000003">
    <property type="protein sequence ID" value="MBO2447350.1"/>
    <property type="molecule type" value="Genomic_DNA"/>
</dbReference>
<dbReference type="Proteomes" id="UP000669179">
    <property type="component" value="Unassembled WGS sequence"/>
</dbReference>
<dbReference type="InterPro" id="IPR050109">
    <property type="entry name" value="HTH-type_TetR-like_transc_reg"/>
</dbReference>
<dbReference type="SUPFAM" id="SSF46689">
    <property type="entry name" value="Homeodomain-like"/>
    <property type="match status" value="1"/>
</dbReference>
<evidence type="ECO:0000256" key="1">
    <source>
        <dbReference type="ARBA" id="ARBA00023125"/>
    </source>
</evidence>
<evidence type="ECO:0000256" key="2">
    <source>
        <dbReference type="PROSITE-ProRule" id="PRU00335"/>
    </source>
</evidence>
<dbReference type="PANTHER" id="PTHR30055:SF223">
    <property type="entry name" value="HTH-TYPE TRANSCRIPTIONAL REGULATOR UIDR"/>
    <property type="match status" value="1"/>
</dbReference>
<protein>
    <submittedName>
        <fullName evidence="4">TetR/AcrR family transcriptional regulator</fullName>
    </submittedName>
</protein>
<dbReference type="RefSeq" id="WP_208254928.1">
    <property type="nucleotide sequence ID" value="NZ_JAGEOJ010000003.1"/>
</dbReference>
<keyword evidence="1 2" id="KW-0238">DNA-binding</keyword>
<evidence type="ECO:0000259" key="3">
    <source>
        <dbReference type="PROSITE" id="PS50977"/>
    </source>
</evidence>
<proteinExistence type="predicted"/>
<dbReference type="InterPro" id="IPR009057">
    <property type="entry name" value="Homeodomain-like_sf"/>
</dbReference>
<feature type="domain" description="HTH tetR-type" evidence="3">
    <location>
        <begin position="10"/>
        <end position="70"/>
    </location>
</feature>
<comment type="caution">
    <text evidence="4">The sequence shown here is derived from an EMBL/GenBank/DDBJ whole genome shotgun (WGS) entry which is preliminary data.</text>
</comment>
<organism evidence="4 5">
    <name type="scientific">Actinomadura barringtoniae</name>
    <dbReference type="NCBI Taxonomy" id="1427535"/>
    <lineage>
        <taxon>Bacteria</taxon>
        <taxon>Bacillati</taxon>
        <taxon>Actinomycetota</taxon>
        <taxon>Actinomycetes</taxon>
        <taxon>Streptosporangiales</taxon>
        <taxon>Thermomonosporaceae</taxon>
        <taxon>Actinomadura</taxon>
    </lineage>
</organism>
<reference evidence="4" key="1">
    <citation type="submission" date="2021-03" db="EMBL/GenBank/DDBJ databases">
        <authorList>
            <person name="Kanchanasin P."/>
            <person name="Saeng-In P."/>
            <person name="Phongsopitanun W."/>
            <person name="Yuki M."/>
            <person name="Kudo T."/>
            <person name="Ohkuma M."/>
            <person name="Tanasupawat S."/>
        </authorList>
    </citation>
    <scope>NUCLEOTIDE SEQUENCE</scope>
    <source>
        <strain evidence="4">GKU 128</strain>
    </source>
</reference>
<dbReference type="AlphaFoldDB" id="A0A939P7X2"/>
<dbReference type="PANTHER" id="PTHR30055">
    <property type="entry name" value="HTH-TYPE TRANSCRIPTIONAL REGULATOR RUTR"/>
    <property type="match status" value="1"/>
</dbReference>
<accession>A0A939P7X2</accession>
<dbReference type="Gene3D" id="1.10.357.10">
    <property type="entry name" value="Tetracycline Repressor, domain 2"/>
    <property type="match status" value="1"/>
</dbReference>
<feature type="DNA-binding region" description="H-T-H motif" evidence="2">
    <location>
        <begin position="33"/>
        <end position="52"/>
    </location>
</feature>
<name>A0A939P7X2_9ACTN</name>
<gene>
    <name evidence="4" type="ORF">J4573_09660</name>
</gene>
<dbReference type="SUPFAM" id="SSF48498">
    <property type="entry name" value="Tetracyclin repressor-like, C-terminal domain"/>
    <property type="match status" value="1"/>
</dbReference>
<dbReference type="PRINTS" id="PR00455">
    <property type="entry name" value="HTHTETR"/>
</dbReference>
<dbReference type="GO" id="GO:0003700">
    <property type="term" value="F:DNA-binding transcription factor activity"/>
    <property type="evidence" value="ECO:0007669"/>
    <property type="project" value="TreeGrafter"/>
</dbReference>
<dbReference type="Pfam" id="PF00440">
    <property type="entry name" value="TetR_N"/>
    <property type="match status" value="1"/>
</dbReference>
<evidence type="ECO:0000313" key="5">
    <source>
        <dbReference type="Proteomes" id="UP000669179"/>
    </source>
</evidence>
<dbReference type="PROSITE" id="PS50977">
    <property type="entry name" value="HTH_TETR_2"/>
    <property type="match status" value="1"/>
</dbReference>
<dbReference type="GO" id="GO:0000976">
    <property type="term" value="F:transcription cis-regulatory region binding"/>
    <property type="evidence" value="ECO:0007669"/>
    <property type="project" value="TreeGrafter"/>
</dbReference>
<dbReference type="InterPro" id="IPR036271">
    <property type="entry name" value="Tet_transcr_reg_TetR-rel_C_sf"/>
</dbReference>
<evidence type="ECO:0000313" key="4">
    <source>
        <dbReference type="EMBL" id="MBO2447350.1"/>
    </source>
</evidence>
<keyword evidence="5" id="KW-1185">Reference proteome</keyword>